<dbReference type="SMART" id="SM00226">
    <property type="entry name" value="LMWPc"/>
    <property type="match status" value="1"/>
</dbReference>
<sequence>MQTAASLSALGALAQEHRLAVFRLLVEAGPDGLPGSAIAQALGITPPALSSHLEVLAHACLLTPRRAGGAIIYSAKLGTVRDLMDYLMTHHCDANSPGLLSPAQAAAATEVAGHAPVDGKVYNVLFLCTANSARSIMAEALLTSMGRGRFRGFSAGSRPAGAVDALAVEQIAGAGCPVTGLRSKGWDEFSAPDAPHMDFVITVCDSAAGEVCPIWPGHPISAHWGCEDPALVAGSDDVRRAAFRRVYRHLVARLNLFTSLPLHMLEKNAIQAELIRIGDA</sequence>
<dbReference type="Gene3D" id="3.40.50.2300">
    <property type="match status" value="1"/>
</dbReference>
<dbReference type="PROSITE" id="PS50987">
    <property type="entry name" value="HTH_ARSR_2"/>
    <property type="match status" value="1"/>
</dbReference>
<dbReference type="InterPro" id="IPR036388">
    <property type="entry name" value="WH-like_DNA-bd_sf"/>
</dbReference>
<proteinExistence type="predicted"/>
<dbReference type="InterPro" id="IPR036390">
    <property type="entry name" value="WH_DNA-bd_sf"/>
</dbReference>
<dbReference type="SUPFAM" id="SSF46785">
    <property type="entry name" value="Winged helix' DNA-binding domain"/>
    <property type="match status" value="1"/>
</dbReference>
<organism evidence="3 4">
    <name type="scientific">Massilia oculi</name>
    <dbReference type="NCBI Taxonomy" id="945844"/>
    <lineage>
        <taxon>Bacteria</taxon>
        <taxon>Pseudomonadati</taxon>
        <taxon>Pseudomonadota</taxon>
        <taxon>Betaproteobacteria</taxon>
        <taxon>Burkholderiales</taxon>
        <taxon>Oxalobacteraceae</taxon>
        <taxon>Telluria group</taxon>
        <taxon>Massilia</taxon>
    </lineage>
</organism>
<keyword evidence="4" id="KW-1185">Reference proteome</keyword>
<dbReference type="InterPro" id="IPR036196">
    <property type="entry name" value="Ptyr_pPase_sf"/>
</dbReference>
<dbReference type="GO" id="GO:0046685">
    <property type="term" value="P:response to arsenic-containing substance"/>
    <property type="evidence" value="ECO:0007669"/>
    <property type="project" value="UniProtKB-KW"/>
</dbReference>
<dbReference type="Proteomes" id="UP000245820">
    <property type="component" value="Chromosome"/>
</dbReference>
<evidence type="ECO:0000313" key="3">
    <source>
        <dbReference type="EMBL" id="AWL03712.1"/>
    </source>
</evidence>
<dbReference type="InterPro" id="IPR001845">
    <property type="entry name" value="HTH_ArsR_DNA-bd_dom"/>
</dbReference>
<dbReference type="Pfam" id="PF12840">
    <property type="entry name" value="HTH_20"/>
    <property type="match status" value="1"/>
</dbReference>
<dbReference type="InterPro" id="IPR011991">
    <property type="entry name" value="ArsR-like_HTH"/>
</dbReference>
<dbReference type="PANTHER" id="PTHR43428:SF1">
    <property type="entry name" value="ARSENATE REDUCTASE"/>
    <property type="match status" value="1"/>
</dbReference>
<accession>A0A2S2DEE9</accession>
<dbReference type="AlphaFoldDB" id="A0A2S2DEE9"/>
<reference evidence="3 4" key="1">
    <citation type="submission" date="2018-05" db="EMBL/GenBank/DDBJ databases">
        <title>Complete genome sequence of Massilia oculi sp. nov. CCUG 43427T (=DSM 26321T), the type strain of M. oculi, and comparison with genome sequences of other Massilia strains.</title>
        <authorList>
            <person name="Zhu B."/>
        </authorList>
    </citation>
    <scope>NUCLEOTIDE SEQUENCE [LARGE SCALE GENOMIC DNA]</scope>
    <source>
        <strain evidence="3 4">CCUG 43427</strain>
    </source>
</reference>
<gene>
    <name evidence="3" type="ORF">DIR46_04170</name>
</gene>
<dbReference type="SMART" id="SM00418">
    <property type="entry name" value="HTH_ARSR"/>
    <property type="match status" value="1"/>
</dbReference>
<evidence type="ECO:0000259" key="2">
    <source>
        <dbReference type="PROSITE" id="PS50987"/>
    </source>
</evidence>
<dbReference type="OrthoDB" id="9793058at2"/>
<dbReference type="SUPFAM" id="SSF52788">
    <property type="entry name" value="Phosphotyrosine protein phosphatases I"/>
    <property type="match status" value="1"/>
</dbReference>
<keyword evidence="1" id="KW-0059">Arsenical resistance</keyword>
<name>A0A2S2DEE9_9BURK</name>
<dbReference type="CDD" id="cd16345">
    <property type="entry name" value="LMWP_ArsC"/>
    <property type="match status" value="1"/>
</dbReference>
<dbReference type="EMBL" id="CP029343">
    <property type="protein sequence ID" value="AWL03712.1"/>
    <property type="molecule type" value="Genomic_DNA"/>
</dbReference>
<dbReference type="Pfam" id="PF01451">
    <property type="entry name" value="LMWPc"/>
    <property type="match status" value="1"/>
</dbReference>
<dbReference type="GO" id="GO:0003700">
    <property type="term" value="F:DNA-binding transcription factor activity"/>
    <property type="evidence" value="ECO:0007669"/>
    <property type="project" value="InterPro"/>
</dbReference>
<dbReference type="Gene3D" id="1.10.10.10">
    <property type="entry name" value="Winged helix-like DNA-binding domain superfamily/Winged helix DNA-binding domain"/>
    <property type="match status" value="1"/>
</dbReference>
<evidence type="ECO:0000256" key="1">
    <source>
        <dbReference type="ARBA" id="ARBA00022849"/>
    </source>
</evidence>
<evidence type="ECO:0000313" key="4">
    <source>
        <dbReference type="Proteomes" id="UP000245820"/>
    </source>
</evidence>
<dbReference type="CDD" id="cd00090">
    <property type="entry name" value="HTH_ARSR"/>
    <property type="match status" value="1"/>
</dbReference>
<dbReference type="InterPro" id="IPR023485">
    <property type="entry name" value="Ptyr_pPase"/>
</dbReference>
<protein>
    <submittedName>
        <fullName evidence="3">ArsR family transcriptional regulator</fullName>
    </submittedName>
</protein>
<dbReference type="KEGG" id="mtim:DIR46_04170"/>
<dbReference type="PANTHER" id="PTHR43428">
    <property type="entry name" value="ARSENATE REDUCTASE"/>
    <property type="match status" value="1"/>
</dbReference>
<feature type="domain" description="HTH arsR-type" evidence="2">
    <location>
        <begin position="1"/>
        <end position="95"/>
    </location>
</feature>